<dbReference type="PRINTS" id="PR00633">
    <property type="entry name" value="RCCNDNSATION"/>
</dbReference>
<name>A0A1Y3B6P9_EURMA</name>
<dbReference type="InterPro" id="IPR009091">
    <property type="entry name" value="RCC1/BLIP-II"/>
</dbReference>
<dbReference type="PANTHER" id="PTHR45943:SF1">
    <property type="entry name" value="E3 UBIQUITIN-PROTEIN LIGASE MYCBP2"/>
    <property type="match status" value="1"/>
</dbReference>
<dbReference type="GO" id="GO:0005634">
    <property type="term" value="C:nucleus"/>
    <property type="evidence" value="ECO:0007669"/>
    <property type="project" value="TreeGrafter"/>
</dbReference>
<feature type="repeat" description="RCC1" evidence="1">
    <location>
        <begin position="69"/>
        <end position="122"/>
    </location>
</feature>
<dbReference type="PROSITE" id="PS50012">
    <property type="entry name" value="RCC1_3"/>
    <property type="match status" value="1"/>
</dbReference>
<keyword evidence="3" id="KW-1185">Reference proteome</keyword>
<dbReference type="Proteomes" id="UP000194236">
    <property type="component" value="Unassembled WGS sequence"/>
</dbReference>
<dbReference type="OrthoDB" id="5981550at2759"/>
<dbReference type="InterPro" id="IPR000408">
    <property type="entry name" value="Reg_chr_condens"/>
</dbReference>
<dbReference type="EMBL" id="MUJZ01037031">
    <property type="protein sequence ID" value="OTF76530.1"/>
    <property type="molecule type" value="Genomic_DNA"/>
</dbReference>
<reference evidence="2 3" key="1">
    <citation type="submission" date="2017-03" db="EMBL/GenBank/DDBJ databases">
        <title>Genome Survey of Euroglyphus maynei.</title>
        <authorList>
            <person name="Arlian L.G."/>
            <person name="Morgan M.S."/>
            <person name="Rider S.D."/>
        </authorList>
    </citation>
    <scope>NUCLEOTIDE SEQUENCE [LARGE SCALE GENOMIC DNA]</scope>
    <source>
        <strain evidence="2">Arlian Lab</strain>
        <tissue evidence="2">Whole body</tissue>
    </source>
</reference>
<protein>
    <submittedName>
        <fullName evidence="2">Uncharacterized protein</fullName>
    </submittedName>
</protein>
<dbReference type="GO" id="GO:0007411">
    <property type="term" value="P:axon guidance"/>
    <property type="evidence" value="ECO:0007669"/>
    <property type="project" value="TreeGrafter"/>
</dbReference>
<dbReference type="GO" id="GO:0061630">
    <property type="term" value="F:ubiquitin protein ligase activity"/>
    <property type="evidence" value="ECO:0007669"/>
    <property type="project" value="TreeGrafter"/>
</dbReference>
<evidence type="ECO:0000313" key="2">
    <source>
        <dbReference type="EMBL" id="OTF76530.1"/>
    </source>
</evidence>
<dbReference type="PANTHER" id="PTHR45943">
    <property type="entry name" value="E3 UBIQUITIN-PROTEIN LIGASE MYCBP2"/>
    <property type="match status" value="1"/>
</dbReference>
<dbReference type="GO" id="GO:0008582">
    <property type="term" value="P:regulation of synaptic assembly at neuromuscular junction"/>
    <property type="evidence" value="ECO:0007669"/>
    <property type="project" value="TreeGrafter"/>
</dbReference>
<organism evidence="2 3">
    <name type="scientific">Euroglyphus maynei</name>
    <name type="common">Mayne's house dust mite</name>
    <dbReference type="NCBI Taxonomy" id="6958"/>
    <lineage>
        <taxon>Eukaryota</taxon>
        <taxon>Metazoa</taxon>
        <taxon>Ecdysozoa</taxon>
        <taxon>Arthropoda</taxon>
        <taxon>Chelicerata</taxon>
        <taxon>Arachnida</taxon>
        <taxon>Acari</taxon>
        <taxon>Acariformes</taxon>
        <taxon>Sarcoptiformes</taxon>
        <taxon>Astigmata</taxon>
        <taxon>Psoroptidia</taxon>
        <taxon>Analgoidea</taxon>
        <taxon>Pyroglyphidae</taxon>
        <taxon>Pyroglyphinae</taxon>
        <taxon>Euroglyphus</taxon>
    </lineage>
</organism>
<dbReference type="GO" id="GO:0005886">
    <property type="term" value="C:plasma membrane"/>
    <property type="evidence" value="ECO:0007669"/>
    <property type="project" value="TreeGrafter"/>
</dbReference>
<evidence type="ECO:0000256" key="1">
    <source>
        <dbReference type="PROSITE-ProRule" id="PRU00235"/>
    </source>
</evidence>
<gene>
    <name evidence="2" type="ORF">BLA29_012836</name>
</gene>
<comment type="caution">
    <text evidence="2">The sequence shown here is derived from an EMBL/GenBank/DDBJ whole genome shotgun (WGS) entry which is preliminary data.</text>
</comment>
<dbReference type="AlphaFoldDB" id="A0A1Y3B6P9"/>
<accession>A0A1Y3B6P9</accession>
<dbReference type="SUPFAM" id="SSF50985">
    <property type="entry name" value="RCC1/BLIP-II"/>
    <property type="match status" value="1"/>
</dbReference>
<dbReference type="PROSITE" id="PS00626">
    <property type="entry name" value="RCC1_2"/>
    <property type="match status" value="2"/>
</dbReference>
<feature type="non-terminal residue" evidence="2">
    <location>
        <position position="159"/>
    </location>
</feature>
<dbReference type="Gene3D" id="2.130.10.30">
    <property type="entry name" value="Regulator of chromosome condensation 1/beta-lactamase-inhibitor protein II"/>
    <property type="match status" value="1"/>
</dbReference>
<dbReference type="Pfam" id="PF00415">
    <property type="entry name" value="RCC1"/>
    <property type="match status" value="1"/>
</dbReference>
<sequence length="159" mass="17873">MDDEDHLTKSSRSLFSSKFNNIELMESDVDYQSKTLTSISPTILPFSLTNIIVQISAGLHHSILLTDKNEVFTFGSNQFGQLGVGDLQNRFQPTKVDLEFVCQGFIVQIAAGSNHSVLLTSLGEVITFGNNQQGQLGRRSYEFCNLNKFQWNTFPDRMD</sequence>
<proteinExistence type="predicted"/>
<evidence type="ECO:0000313" key="3">
    <source>
        <dbReference type="Proteomes" id="UP000194236"/>
    </source>
</evidence>